<evidence type="ECO:0000313" key="2">
    <source>
        <dbReference type="Proteomes" id="UP001151532"/>
    </source>
</evidence>
<evidence type="ECO:0000313" key="1">
    <source>
        <dbReference type="EMBL" id="KAJ6679317.1"/>
    </source>
</evidence>
<protein>
    <submittedName>
        <fullName evidence="1">Uncharacterized protein</fullName>
    </submittedName>
</protein>
<dbReference type="EMBL" id="JAPFFK010000020">
    <property type="protein sequence ID" value="KAJ6679317.1"/>
    <property type="molecule type" value="Genomic_DNA"/>
</dbReference>
<sequence>MKEERTDFLFDRSPRTALTDNFLSAEKKALSLSVVLLSTEKGLEEWLLSYCSRPVLFLGPMEVQLV</sequence>
<reference evidence="1" key="1">
    <citation type="submission" date="2022-11" db="EMBL/GenBank/DDBJ databases">
        <authorList>
            <person name="Hyden B.L."/>
            <person name="Feng K."/>
            <person name="Yates T."/>
            <person name="Jawdy S."/>
            <person name="Smart L.B."/>
            <person name="Muchero W."/>
        </authorList>
    </citation>
    <scope>NUCLEOTIDE SEQUENCE</scope>
    <source>
        <tissue evidence="1">Shoot tip</tissue>
    </source>
</reference>
<dbReference type="Proteomes" id="UP001151532">
    <property type="component" value="Chromosome 14"/>
</dbReference>
<proteinExistence type="predicted"/>
<organism evidence="1 2">
    <name type="scientific">Salix purpurea</name>
    <name type="common">Purple osier willow</name>
    <dbReference type="NCBI Taxonomy" id="77065"/>
    <lineage>
        <taxon>Eukaryota</taxon>
        <taxon>Viridiplantae</taxon>
        <taxon>Streptophyta</taxon>
        <taxon>Embryophyta</taxon>
        <taxon>Tracheophyta</taxon>
        <taxon>Spermatophyta</taxon>
        <taxon>Magnoliopsida</taxon>
        <taxon>eudicotyledons</taxon>
        <taxon>Gunneridae</taxon>
        <taxon>Pentapetalae</taxon>
        <taxon>rosids</taxon>
        <taxon>fabids</taxon>
        <taxon>Malpighiales</taxon>
        <taxon>Salicaceae</taxon>
        <taxon>Saliceae</taxon>
        <taxon>Salix</taxon>
    </lineage>
</organism>
<name>A0A9Q0P0F7_SALPP</name>
<gene>
    <name evidence="1" type="ORF">OIU79_019134</name>
</gene>
<dbReference type="AlphaFoldDB" id="A0A9Q0P0F7"/>
<accession>A0A9Q0P0F7</accession>
<keyword evidence="2" id="KW-1185">Reference proteome</keyword>
<comment type="caution">
    <text evidence="1">The sequence shown here is derived from an EMBL/GenBank/DDBJ whole genome shotgun (WGS) entry which is preliminary data.</text>
</comment>
<reference evidence="1" key="2">
    <citation type="journal article" date="2023" name="Int. J. Mol. Sci.">
        <title>De Novo Assembly and Annotation of 11 Diverse Shrub Willow (Salix) Genomes Reveals Novel Gene Organization in Sex-Linked Regions.</title>
        <authorList>
            <person name="Hyden B."/>
            <person name="Feng K."/>
            <person name="Yates T.B."/>
            <person name="Jawdy S."/>
            <person name="Cereghino C."/>
            <person name="Smart L.B."/>
            <person name="Muchero W."/>
        </authorList>
    </citation>
    <scope>NUCLEOTIDE SEQUENCE</scope>
    <source>
        <tissue evidence="1">Shoot tip</tissue>
    </source>
</reference>